<feature type="transmembrane region" description="Helical" evidence="1">
    <location>
        <begin position="188"/>
        <end position="208"/>
    </location>
</feature>
<keyword evidence="1" id="KW-0472">Membrane</keyword>
<proteinExistence type="predicted"/>
<feature type="transmembrane region" description="Helical" evidence="1">
    <location>
        <begin position="137"/>
        <end position="157"/>
    </location>
</feature>
<keyword evidence="3" id="KW-1185">Reference proteome</keyword>
<dbReference type="EMBL" id="VCLB01000004">
    <property type="protein sequence ID" value="TNB48379.1"/>
    <property type="molecule type" value="Genomic_DNA"/>
</dbReference>
<organism evidence="2 3">
    <name type="scientific">Martelella lutilitoris</name>
    <dbReference type="NCBI Taxonomy" id="2583532"/>
    <lineage>
        <taxon>Bacteria</taxon>
        <taxon>Pseudomonadati</taxon>
        <taxon>Pseudomonadota</taxon>
        <taxon>Alphaproteobacteria</taxon>
        <taxon>Hyphomicrobiales</taxon>
        <taxon>Aurantimonadaceae</taxon>
        <taxon>Martelella</taxon>
    </lineage>
</organism>
<dbReference type="OrthoDB" id="7949130at2"/>
<gene>
    <name evidence="2" type="ORF">FF124_08610</name>
</gene>
<protein>
    <submittedName>
        <fullName evidence="2">Exopolysaccharide biosynthesis protein</fullName>
    </submittedName>
</protein>
<dbReference type="PANTHER" id="PTHR41795">
    <property type="entry name" value="EXOPOLYSACCHARIDE SYNTHESIS PROTEIN"/>
    <property type="match status" value="1"/>
</dbReference>
<dbReference type="Pfam" id="PF06055">
    <property type="entry name" value="ExoD"/>
    <property type="match status" value="1"/>
</dbReference>
<keyword evidence="1" id="KW-1133">Transmembrane helix</keyword>
<sequence>MHPRLRQEFFLEQADTAEHEFRSLTEIVERTVEETGGGTVSVEHLMRSFGHASFIPLLILPALILITPLSGVPGLSTVCGLIIMLIAGQRLVGHRQIWLPGWIRSRTMKSARLHAGLEKILPFTRFVDRISRKRMTFLFRPPLVLLLPLACTLFGAVMPLMEIVPFSSSLIGVAVTLIAFSMLTRDGLFALLALAPVGLVIWAVTSVLTSL</sequence>
<reference evidence="2 3" key="1">
    <citation type="submission" date="2019-06" db="EMBL/GenBank/DDBJ databases">
        <title>Martelella lutilitoris sp. nov., isolated from a tidal mudflat.</title>
        <authorList>
            <person name="Kim Y.-J."/>
        </authorList>
    </citation>
    <scope>NUCLEOTIDE SEQUENCE [LARGE SCALE GENOMIC DNA]</scope>
    <source>
        <strain evidence="2 3">GH2-6</strain>
    </source>
</reference>
<dbReference type="Proteomes" id="UP000307874">
    <property type="component" value="Unassembled WGS sequence"/>
</dbReference>
<feature type="transmembrane region" description="Helical" evidence="1">
    <location>
        <begin position="163"/>
        <end position="181"/>
    </location>
</feature>
<evidence type="ECO:0000256" key="1">
    <source>
        <dbReference type="SAM" id="Phobius"/>
    </source>
</evidence>
<dbReference type="PIRSF" id="PIRSF033239">
    <property type="entry name" value="ExoD"/>
    <property type="match status" value="1"/>
</dbReference>
<feature type="transmembrane region" description="Helical" evidence="1">
    <location>
        <begin position="54"/>
        <end position="87"/>
    </location>
</feature>
<dbReference type="AlphaFoldDB" id="A0A5C4JUT3"/>
<accession>A0A5C4JUT3</accession>
<dbReference type="PANTHER" id="PTHR41795:SF1">
    <property type="entry name" value="EXOPOLYSACCHARIDE SYNTHESIS PROTEIN"/>
    <property type="match status" value="1"/>
</dbReference>
<name>A0A5C4JUT3_9HYPH</name>
<comment type="caution">
    <text evidence="2">The sequence shown here is derived from an EMBL/GenBank/DDBJ whole genome shotgun (WGS) entry which is preliminary data.</text>
</comment>
<keyword evidence="1" id="KW-0812">Transmembrane</keyword>
<evidence type="ECO:0000313" key="2">
    <source>
        <dbReference type="EMBL" id="TNB48379.1"/>
    </source>
</evidence>
<evidence type="ECO:0000313" key="3">
    <source>
        <dbReference type="Proteomes" id="UP000307874"/>
    </source>
</evidence>
<dbReference type="InterPro" id="IPR010331">
    <property type="entry name" value="ExoD"/>
</dbReference>